<keyword evidence="3" id="KW-1185">Reference proteome</keyword>
<comment type="caution">
    <text evidence="2">The sequence shown here is derived from an EMBL/GenBank/DDBJ whole genome shotgun (WGS) entry which is preliminary data.</text>
</comment>
<name>A0A9N9PSG3_9HELO</name>
<dbReference type="Proteomes" id="UP000696280">
    <property type="component" value="Unassembled WGS sequence"/>
</dbReference>
<feature type="compositionally biased region" description="Polar residues" evidence="1">
    <location>
        <begin position="122"/>
        <end position="135"/>
    </location>
</feature>
<accession>A0A9N9PSG3</accession>
<dbReference type="EMBL" id="CAJVRL010000055">
    <property type="protein sequence ID" value="CAG8954140.1"/>
    <property type="molecule type" value="Genomic_DNA"/>
</dbReference>
<dbReference type="AlphaFoldDB" id="A0A9N9PSG3"/>
<evidence type="ECO:0000313" key="3">
    <source>
        <dbReference type="Proteomes" id="UP000696280"/>
    </source>
</evidence>
<feature type="region of interest" description="Disordered" evidence="1">
    <location>
        <begin position="74"/>
        <end position="140"/>
    </location>
</feature>
<reference evidence="2" key="1">
    <citation type="submission" date="2021-07" db="EMBL/GenBank/DDBJ databases">
        <authorList>
            <person name="Durling M."/>
        </authorList>
    </citation>
    <scope>NUCLEOTIDE SEQUENCE</scope>
</reference>
<protein>
    <submittedName>
        <fullName evidence="2">Uncharacterized protein</fullName>
    </submittedName>
</protein>
<sequence>MHSQVKARIARNSSMRPVRPYHIVAARGHTVTGAAALATGSRLNRMSRGNHHFQRAIAQQKQTRLQMMYGVSIHPSPSFTPPEDVQQSRYKAPHRNSKGDNLSLELELPREREGCQRGPCATTRTSTKTETNPTAQGLAHTELRKDSEQFLGGDGGVNISTSHPYTGERSHQLHRGEDALSLTIAFIEVTAMELSSESQDSVLVCHVRFSRLRTERGFGLLRKLDKCTENRVFQPLLGLQNKFRDLLLTASTLLTAFFVMTARSSERKPSEALDVTVCPIIVDARSPAHNRDSDRNSSADFQSIHRASLLREVTLSLVNYFFIEQLLDHLIAVLRLSASNRLAAA</sequence>
<evidence type="ECO:0000313" key="2">
    <source>
        <dbReference type="EMBL" id="CAG8954140.1"/>
    </source>
</evidence>
<gene>
    <name evidence="2" type="ORF">HYFRA_00009244</name>
</gene>
<evidence type="ECO:0000256" key="1">
    <source>
        <dbReference type="SAM" id="MobiDB-lite"/>
    </source>
</evidence>
<organism evidence="2 3">
    <name type="scientific">Hymenoscyphus fraxineus</name>
    <dbReference type="NCBI Taxonomy" id="746836"/>
    <lineage>
        <taxon>Eukaryota</taxon>
        <taxon>Fungi</taxon>
        <taxon>Dikarya</taxon>
        <taxon>Ascomycota</taxon>
        <taxon>Pezizomycotina</taxon>
        <taxon>Leotiomycetes</taxon>
        <taxon>Helotiales</taxon>
        <taxon>Helotiaceae</taxon>
        <taxon>Hymenoscyphus</taxon>
    </lineage>
</organism>
<proteinExistence type="predicted"/>